<feature type="region of interest" description="Disordered" evidence="1">
    <location>
        <begin position="14"/>
        <end position="40"/>
    </location>
</feature>
<name>A0A7U2MWS8_ASPFN</name>
<keyword evidence="3" id="KW-1185">Reference proteome</keyword>
<dbReference type="Proteomes" id="UP000596276">
    <property type="component" value="Chromosome 7"/>
</dbReference>
<dbReference type="AlphaFoldDB" id="A0A7U2MWS8"/>
<accession>A0A7U2MWS8</accession>
<evidence type="ECO:0000313" key="3">
    <source>
        <dbReference type="Proteomes" id="UP000596276"/>
    </source>
</evidence>
<proteinExistence type="predicted"/>
<evidence type="ECO:0000256" key="1">
    <source>
        <dbReference type="SAM" id="MobiDB-lite"/>
    </source>
</evidence>
<dbReference type="EMBL" id="CP044617">
    <property type="protein sequence ID" value="QRD91313.1"/>
    <property type="molecule type" value="Genomic_DNA"/>
</dbReference>
<gene>
    <name evidence="2" type="ORF">F9C07_5361</name>
</gene>
<dbReference type="VEuPathDB" id="FungiDB:F9C07_5361"/>
<evidence type="ECO:0000313" key="2">
    <source>
        <dbReference type="EMBL" id="QRD91313.1"/>
    </source>
</evidence>
<sequence>MPMLMGGYRTHGMTQYSTETHGQVECIGGRPRRRSWHDVSMNGRNTNQAMVAGMLHPLPPEGPAYA</sequence>
<protein>
    <submittedName>
        <fullName evidence="2">Uncharacterized protein</fullName>
    </submittedName>
</protein>
<reference evidence="3" key="1">
    <citation type="journal article" date="2021" name="G3 (Bethesda)">
        <title>Chromosome assembled and annotated genome sequence of Aspergillus flavus NRRL 3357.</title>
        <authorList>
            <person name="Skerker J.M."/>
            <person name="Pianalto K.M."/>
            <person name="Mondo S.J."/>
            <person name="Yang K."/>
            <person name="Arkin A.P."/>
            <person name="Keller N.P."/>
            <person name="Grigoriev I.V."/>
            <person name="Louise Glass N.L."/>
        </authorList>
    </citation>
    <scope>NUCLEOTIDE SEQUENCE [LARGE SCALE GENOMIC DNA]</scope>
    <source>
        <strain evidence="3">ATCC 200026 / FGSC A1120 / IAM 13836 / NRRL 3357 / JCM 12722 / SRRC 167</strain>
    </source>
</reference>
<organism evidence="2 3">
    <name type="scientific">Aspergillus flavus (strain ATCC 200026 / FGSC A1120 / IAM 13836 / NRRL 3357 / JCM 12722 / SRRC 167)</name>
    <dbReference type="NCBI Taxonomy" id="332952"/>
    <lineage>
        <taxon>Eukaryota</taxon>
        <taxon>Fungi</taxon>
        <taxon>Dikarya</taxon>
        <taxon>Ascomycota</taxon>
        <taxon>Pezizomycotina</taxon>
        <taxon>Eurotiomycetes</taxon>
        <taxon>Eurotiomycetidae</taxon>
        <taxon>Eurotiales</taxon>
        <taxon>Aspergillaceae</taxon>
        <taxon>Aspergillus</taxon>
        <taxon>Aspergillus subgen. Circumdati</taxon>
    </lineage>
</organism>